<evidence type="ECO:0000256" key="2">
    <source>
        <dbReference type="ARBA" id="ARBA00022517"/>
    </source>
</evidence>
<proteinExistence type="inferred from homology"/>
<comment type="subcellular location">
    <subcellularLocation>
        <location evidence="3">Cytoplasm</location>
    </subcellularLocation>
</comment>
<dbReference type="SUPFAM" id="SSF74942">
    <property type="entry name" value="YhbC-like, C-terminal domain"/>
    <property type="match status" value="1"/>
</dbReference>
<dbReference type="GO" id="GO:0000028">
    <property type="term" value="P:ribosomal small subunit assembly"/>
    <property type="evidence" value="ECO:0007669"/>
    <property type="project" value="TreeGrafter"/>
</dbReference>
<evidence type="ECO:0000313" key="7">
    <source>
        <dbReference type="Proteomes" id="UP000008139"/>
    </source>
</evidence>
<gene>
    <name evidence="3" type="primary">rimP</name>
    <name evidence="6" type="ordered locus">Hipma_0716</name>
</gene>
<reference evidence="7" key="2">
    <citation type="submission" date="2011-03" db="EMBL/GenBank/DDBJ databases">
        <title>The complete genome of Hippea maritima DSM 10411.</title>
        <authorList>
            <consortium name="US DOE Joint Genome Institute (JGI-PGF)"/>
            <person name="Lucas S."/>
            <person name="Copeland A."/>
            <person name="Lapidus A."/>
            <person name="Bruce D."/>
            <person name="Goodwin L."/>
            <person name="Pitluck S."/>
            <person name="Peters L."/>
            <person name="Kyrpides N."/>
            <person name="Mavromatis K."/>
            <person name="Pagani I."/>
            <person name="Ivanova N."/>
            <person name="Mikhailova N."/>
            <person name="Lu M."/>
            <person name="Detter J.C."/>
            <person name="Tapia R."/>
            <person name="Han C."/>
            <person name="Land M."/>
            <person name="Hauser L."/>
            <person name="Markowitz V."/>
            <person name="Cheng J.-F."/>
            <person name="Hugenholtz P."/>
            <person name="Woyke T."/>
            <person name="Wu D."/>
            <person name="Spring S."/>
            <person name="Schroeder M."/>
            <person name="Brambilla E."/>
            <person name="Klenk H.-P."/>
            <person name="Eisen J.A."/>
        </authorList>
    </citation>
    <scope>NUCLEOTIDE SEQUENCE [LARGE SCALE GENOMIC DNA]</scope>
    <source>
        <strain evidence="7">ATCC 700847 / DSM 10411 / MH2</strain>
    </source>
</reference>
<feature type="domain" description="Ribosome maturation factor RimP C-terminal" evidence="5">
    <location>
        <begin position="80"/>
        <end position="137"/>
    </location>
</feature>
<dbReference type="Proteomes" id="UP000008139">
    <property type="component" value="Chromosome"/>
</dbReference>
<sequence length="140" mass="15709">MLSEELKEDIFVVVESLGYSVYDIELTQKKITIYIDKPGGVSIDDCELASRNISALLDVKDPFSGSYTLEVSSPGINRKLKTKEHFMAAIGKKCVVHTHFPVDNSKVFKGILTECNDNEIVIEGVRIEFDNIKKARIDEI</sequence>
<dbReference type="InParanoid" id="F2LVA2"/>
<evidence type="ECO:0000256" key="3">
    <source>
        <dbReference type="HAMAP-Rule" id="MF_01077"/>
    </source>
</evidence>
<dbReference type="HOGENOM" id="CLU_070525_2_0_7"/>
<dbReference type="EMBL" id="CP002606">
    <property type="protein sequence ID" value="AEA33686.1"/>
    <property type="molecule type" value="Genomic_DNA"/>
</dbReference>
<feature type="domain" description="Ribosome maturation factor RimP N-terminal" evidence="4">
    <location>
        <begin position="13"/>
        <end position="76"/>
    </location>
</feature>
<organism evidence="6 7">
    <name type="scientific">Hippea maritima (strain ATCC 700847 / DSM 10411 / MH2)</name>
    <dbReference type="NCBI Taxonomy" id="760142"/>
    <lineage>
        <taxon>Bacteria</taxon>
        <taxon>Pseudomonadati</taxon>
        <taxon>Campylobacterota</taxon>
        <taxon>Desulfurellia</taxon>
        <taxon>Desulfurellales</taxon>
        <taxon>Hippeaceae</taxon>
        <taxon>Hippea</taxon>
    </lineage>
</organism>
<evidence type="ECO:0000259" key="4">
    <source>
        <dbReference type="Pfam" id="PF02576"/>
    </source>
</evidence>
<dbReference type="SUPFAM" id="SSF75420">
    <property type="entry name" value="YhbC-like, N-terminal domain"/>
    <property type="match status" value="1"/>
</dbReference>
<dbReference type="InterPro" id="IPR028989">
    <property type="entry name" value="RimP_N"/>
</dbReference>
<name>F2LVA2_HIPMA</name>
<dbReference type="FunCoup" id="F2LVA2">
    <property type="interactions" value="291"/>
</dbReference>
<dbReference type="Gene3D" id="2.30.30.180">
    <property type="entry name" value="Ribosome maturation factor RimP, C-terminal domain"/>
    <property type="match status" value="1"/>
</dbReference>
<evidence type="ECO:0000313" key="6">
    <source>
        <dbReference type="EMBL" id="AEA33686.1"/>
    </source>
</evidence>
<keyword evidence="2 3" id="KW-0690">Ribosome biogenesis</keyword>
<dbReference type="PANTHER" id="PTHR33867:SF1">
    <property type="entry name" value="RIBOSOME MATURATION FACTOR RIMP"/>
    <property type="match status" value="1"/>
</dbReference>
<dbReference type="InterPro" id="IPR028998">
    <property type="entry name" value="RimP_C"/>
</dbReference>
<dbReference type="AlphaFoldDB" id="F2LVA2"/>
<dbReference type="Gene3D" id="3.30.300.70">
    <property type="entry name" value="RimP-like superfamily, N-terminal"/>
    <property type="match status" value="1"/>
</dbReference>
<comment type="function">
    <text evidence="3">Required for maturation of 30S ribosomal subunits.</text>
</comment>
<dbReference type="Pfam" id="PF02576">
    <property type="entry name" value="RimP_N"/>
    <property type="match status" value="1"/>
</dbReference>
<dbReference type="InterPro" id="IPR036847">
    <property type="entry name" value="RimP_C_sf"/>
</dbReference>
<dbReference type="InterPro" id="IPR035956">
    <property type="entry name" value="RimP_N_sf"/>
</dbReference>
<dbReference type="GO" id="GO:0006412">
    <property type="term" value="P:translation"/>
    <property type="evidence" value="ECO:0007669"/>
    <property type="project" value="TreeGrafter"/>
</dbReference>
<dbReference type="KEGG" id="hmr:Hipma_0716"/>
<dbReference type="GO" id="GO:0005829">
    <property type="term" value="C:cytosol"/>
    <property type="evidence" value="ECO:0007669"/>
    <property type="project" value="TreeGrafter"/>
</dbReference>
<keyword evidence="1 3" id="KW-0963">Cytoplasm</keyword>
<protein>
    <recommendedName>
        <fullName evidence="3">Ribosome maturation factor RimP</fullName>
    </recommendedName>
</protein>
<dbReference type="CDD" id="cd01734">
    <property type="entry name" value="YlxS_C"/>
    <property type="match status" value="1"/>
</dbReference>
<dbReference type="PANTHER" id="PTHR33867">
    <property type="entry name" value="RIBOSOME MATURATION FACTOR RIMP"/>
    <property type="match status" value="1"/>
</dbReference>
<reference evidence="6 7" key="1">
    <citation type="journal article" date="2011" name="Stand. Genomic Sci.">
        <title>Complete genome sequence of the thermophilic sulfur-reducer Hippea maritima type strain (MH(2)).</title>
        <authorList>
            <person name="Huntemann M."/>
            <person name="Lu M."/>
            <person name="Nolan M."/>
            <person name="Lapidus A."/>
            <person name="Lucas S."/>
            <person name="Hammon N."/>
            <person name="Deshpande S."/>
            <person name="Cheng J.F."/>
            <person name="Tapia R."/>
            <person name="Han C."/>
            <person name="Goodwin L."/>
            <person name="Pitluck S."/>
            <person name="Liolios K."/>
            <person name="Pagani I."/>
            <person name="Ivanova N."/>
            <person name="Ovchinikova G."/>
            <person name="Pati A."/>
            <person name="Chen A."/>
            <person name="Palaniappan K."/>
            <person name="Land M."/>
            <person name="Hauser L."/>
            <person name="Jeffries C.D."/>
            <person name="Detter J.C."/>
            <person name="Brambilla E.M."/>
            <person name="Rohde M."/>
            <person name="Spring S."/>
            <person name="Goker M."/>
            <person name="Woyke T."/>
            <person name="Bristow J."/>
            <person name="Eisen J.A."/>
            <person name="Markowitz V."/>
            <person name="Hugenholtz P."/>
            <person name="Kyrpides N.C."/>
            <person name="Klenk H.P."/>
            <person name="Mavromatis K."/>
        </authorList>
    </citation>
    <scope>NUCLEOTIDE SEQUENCE [LARGE SCALE GENOMIC DNA]</scope>
    <source>
        <strain evidence="7">ATCC 700847 / DSM 10411 / MH2</strain>
    </source>
</reference>
<accession>F2LVA2</accession>
<dbReference type="HAMAP" id="MF_01077">
    <property type="entry name" value="RimP"/>
    <property type="match status" value="1"/>
</dbReference>
<dbReference type="OrthoDB" id="9805006at2"/>
<dbReference type="RefSeq" id="WP_013681727.1">
    <property type="nucleotide sequence ID" value="NC_015318.1"/>
</dbReference>
<dbReference type="FunFam" id="3.30.300.70:FF:000001">
    <property type="entry name" value="Ribosome maturation factor RimP"/>
    <property type="match status" value="1"/>
</dbReference>
<evidence type="ECO:0000259" key="5">
    <source>
        <dbReference type="Pfam" id="PF17384"/>
    </source>
</evidence>
<dbReference type="Pfam" id="PF17384">
    <property type="entry name" value="DUF150_C"/>
    <property type="match status" value="1"/>
</dbReference>
<dbReference type="eggNOG" id="COG0779">
    <property type="taxonomic scope" value="Bacteria"/>
</dbReference>
<comment type="similarity">
    <text evidence="3">Belongs to the RimP family.</text>
</comment>
<dbReference type="STRING" id="760142.Hipma_0716"/>
<keyword evidence="7" id="KW-1185">Reference proteome</keyword>
<dbReference type="InterPro" id="IPR003728">
    <property type="entry name" value="Ribosome_maturation_RimP"/>
</dbReference>
<evidence type="ECO:0000256" key="1">
    <source>
        <dbReference type="ARBA" id="ARBA00022490"/>
    </source>
</evidence>